<keyword evidence="2" id="KW-1185">Reference proteome</keyword>
<gene>
    <name evidence="1" type="ORF">LG649_09110</name>
</gene>
<comment type="caution">
    <text evidence="1">The sequence shown here is derived from an EMBL/GenBank/DDBJ whole genome shotgun (WGS) entry which is preliminary data.</text>
</comment>
<proteinExistence type="predicted"/>
<evidence type="ECO:0000313" key="1">
    <source>
        <dbReference type="EMBL" id="MCB4799005.1"/>
    </source>
</evidence>
<dbReference type="Gene3D" id="2.160.10.10">
    <property type="entry name" value="Hexapeptide repeat proteins"/>
    <property type="match status" value="1"/>
</dbReference>
<accession>A0A9X1L1S1</accession>
<name>A0A9X1L1S1_9FLAO</name>
<keyword evidence="1" id="KW-0012">Acyltransferase</keyword>
<sequence length="220" mass="24724">MIKKLFTFFWPWPIRRRLLNKWFGYNIAKNAKIGWSWIFPDQLIMESGSKIGHLNVAVHLDCVELKANAKIGRSNWITGFSAKAKSKHFKHQKNRQSKLFLGEHAAVTKQHHLDCTNVIKIGEFATIAGYSSQFLTHSIDVYESRQNSVPITIGAYAFVSTNVVVLGGAVLPDFSVLGAKALLNKTFTEEWTLYGGVPAKAVRAIDKTAKYFSRPVGFVH</sequence>
<dbReference type="EMBL" id="JAJAPW010000003">
    <property type="protein sequence ID" value="MCB4799005.1"/>
    <property type="molecule type" value="Genomic_DNA"/>
</dbReference>
<dbReference type="Proteomes" id="UP001139199">
    <property type="component" value="Unassembled WGS sequence"/>
</dbReference>
<keyword evidence="1" id="KW-0808">Transferase</keyword>
<dbReference type="AlphaFoldDB" id="A0A9X1L1S1"/>
<protein>
    <submittedName>
        <fullName evidence="1">Acyltransferase</fullName>
    </submittedName>
</protein>
<dbReference type="GO" id="GO:0016746">
    <property type="term" value="F:acyltransferase activity"/>
    <property type="evidence" value="ECO:0007669"/>
    <property type="project" value="UniProtKB-KW"/>
</dbReference>
<dbReference type="RefSeq" id="WP_226543517.1">
    <property type="nucleotide sequence ID" value="NZ_JAJAPW010000003.1"/>
</dbReference>
<organism evidence="1 2">
    <name type="scientific">Neotamlana laminarinivorans</name>
    <dbReference type="NCBI Taxonomy" id="2883124"/>
    <lineage>
        <taxon>Bacteria</taxon>
        <taxon>Pseudomonadati</taxon>
        <taxon>Bacteroidota</taxon>
        <taxon>Flavobacteriia</taxon>
        <taxon>Flavobacteriales</taxon>
        <taxon>Flavobacteriaceae</taxon>
        <taxon>Neotamlana</taxon>
    </lineage>
</organism>
<dbReference type="SUPFAM" id="SSF51161">
    <property type="entry name" value="Trimeric LpxA-like enzymes"/>
    <property type="match status" value="1"/>
</dbReference>
<reference evidence="1" key="1">
    <citation type="submission" date="2021-10" db="EMBL/GenBank/DDBJ databases">
        <title>Tamlana sargassums sp. nov., and Tamlana laminarinivorans sp. nov., two new bacteria isolated from the brown alga.</title>
        <authorList>
            <person name="Li J."/>
        </authorList>
    </citation>
    <scope>NUCLEOTIDE SEQUENCE</scope>
    <source>
        <strain evidence="1">PT2-4</strain>
    </source>
</reference>
<dbReference type="InterPro" id="IPR011004">
    <property type="entry name" value="Trimer_LpxA-like_sf"/>
</dbReference>
<evidence type="ECO:0000313" key="2">
    <source>
        <dbReference type="Proteomes" id="UP001139199"/>
    </source>
</evidence>